<evidence type="ECO:0000256" key="2">
    <source>
        <dbReference type="ARBA" id="ARBA00022448"/>
    </source>
</evidence>
<organism evidence="5 6">
    <name type="scientific">Lachnospira intestinalis</name>
    <dbReference type="NCBI Taxonomy" id="3133158"/>
    <lineage>
        <taxon>Bacteria</taxon>
        <taxon>Bacillati</taxon>
        <taxon>Bacillota</taxon>
        <taxon>Clostridia</taxon>
        <taxon>Lachnospirales</taxon>
        <taxon>Lachnospiraceae</taxon>
        <taxon>Lachnospira</taxon>
    </lineage>
</organism>
<dbReference type="PROSITE" id="PS51257">
    <property type="entry name" value="PROKAR_LIPOPROTEIN"/>
    <property type="match status" value="1"/>
</dbReference>
<dbReference type="Gene3D" id="3.40.190.10">
    <property type="entry name" value="Periplasmic binding protein-like II"/>
    <property type="match status" value="2"/>
</dbReference>
<keyword evidence="6" id="KW-1185">Reference proteome</keyword>
<sequence length="224" mass="24544">MKKCLKRVMALFMTSSLLLSGCGAAESADDRKQETEGTETVELTVWGEKDNTATLTKMIDSFKEQYKGQADFNITLETQADSGVRDVMLTDVHGGADVFSFPDDQLISLVAGGVLVPVPNAEEVSAENIKESVDAATLNGKLYGYPMTADNGYFMYYNKDYFTEEDVKSLDKMLSVAQAAGKKVAMEFNSGWYLYSFFGNTGLKLSLNEDGLQMPVTGMIHPVI</sequence>
<evidence type="ECO:0000256" key="4">
    <source>
        <dbReference type="SAM" id="SignalP"/>
    </source>
</evidence>
<evidence type="ECO:0000313" key="5">
    <source>
        <dbReference type="EMBL" id="MEQ2555053.1"/>
    </source>
</evidence>
<accession>A0ABV1H6G2</accession>
<dbReference type="EMBL" id="JBBMFS010000006">
    <property type="protein sequence ID" value="MEQ2555053.1"/>
    <property type="molecule type" value="Genomic_DNA"/>
</dbReference>
<comment type="similarity">
    <text evidence="1">Belongs to the bacterial solute-binding protein 1 family.</text>
</comment>
<dbReference type="PANTHER" id="PTHR30061">
    <property type="entry name" value="MALTOSE-BINDING PERIPLASMIC PROTEIN"/>
    <property type="match status" value="1"/>
</dbReference>
<dbReference type="PANTHER" id="PTHR30061:SF50">
    <property type="entry name" value="MALTOSE_MALTODEXTRIN-BINDING PERIPLASMIC PROTEIN"/>
    <property type="match status" value="1"/>
</dbReference>
<comment type="caution">
    <text evidence="5">The sequence shown here is derived from an EMBL/GenBank/DDBJ whole genome shotgun (WGS) entry which is preliminary data.</text>
</comment>
<reference evidence="5" key="1">
    <citation type="submission" date="2024-03" db="EMBL/GenBank/DDBJ databases">
        <title>Human intestinal bacterial collection.</title>
        <authorList>
            <person name="Pauvert C."/>
            <person name="Hitch T.C.A."/>
            <person name="Clavel T."/>
        </authorList>
    </citation>
    <scope>NUCLEOTIDE SEQUENCE [LARGE SCALE GENOMIC DNA]</scope>
    <source>
        <strain evidence="5">CLA-AA-H89B</strain>
    </source>
</reference>
<dbReference type="SUPFAM" id="SSF53850">
    <property type="entry name" value="Periplasmic binding protein-like II"/>
    <property type="match status" value="1"/>
</dbReference>
<dbReference type="InterPro" id="IPR006059">
    <property type="entry name" value="SBP"/>
</dbReference>
<feature type="signal peptide" evidence="4">
    <location>
        <begin position="1"/>
        <end position="24"/>
    </location>
</feature>
<dbReference type="Pfam" id="PF13416">
    <property type="entry name" value="SBP_bac_8"/>
    <property type="match status" value="1"/>
</dbReference>
<protein>
    <submittedName>
        <fullName evidence="5">Extracellular solute-binding protein</fullName>
    </submittedName>
</protein>
<evidence type="ECO:0000313" key="6">
    <source>
        <dbReference type="Proteomes" id="UP001546774"/>
    </source>
</evidence>
<keyword evidence="3 4" id="KW-0732">Signal</keyword>
<feature type="chain" id="PRO_5046986255" evidence="4">
    <location>
        <begin position="25"/>
        <end position="224"/>
    </location>
</feature>
<dbReference type="Proteomes" id="UP001546774">
    <property type="component" value="Unassembled WGS sequence"/>
</dbReference>
<evidence type="ECO:0000256" key="3">
    <source>
        <dbReference type="ARBA" id="ARBA00022729"/>
    </source>
</evidence>
<name>A0ABV1H6G2_9FIRM</name>
<proteinExistence type="inferred from homology"/>
<evidence type="ECO:0000256" key="1">
    <source>
        <dbReference type="ARBA" id="ARBA00008520"/>
    </source>
</evidence>
<keyword evidence="2" id="KW-0813">Transport</keyword>
<gene>
    <name evidence="5" type="ORF">WMO37_08555</name>
</gene>